<sequence>MGGQRGEFALRTAGYFGMPVVVSADKPENELFVAGVDEKGNIKVSTAAYGIVKIIETQDCCVFAGFFIIMKFNHITGGIGMADKGFAFTGLC</sequence>
<dbReference type="EMBL" id="AAGSMQ010000029">
    <property type="protein sequence ID" value="EBR5103083.1"/>
    <property type="molecule type" value="Genomic_DNA"/>
</dbReference>
<reference evidence="1" key="1">
    <citation type="submission" date="2018-07" db="EMBL/GenBank/DDBJ databases">
        <authorList>
            <consortium name="PulseNet: The National Subtyping Network for Foodborne Disease Surveillance"/>
            <person name="Tarr C.L."/>
            <person name="Trees E."/>
            <person name="Katz L.S."/>
            <person name="Carleton-Romer H.A."/>
            <person name="Stroika S."/>
            <person name="Kucerova Z."/>
            <person name="Roache K.F."/>
            <person name="Sabol A.L."/>
            <person name="Besser J."/>
            <person name="Gerner-Smidt P."/>
        </authorList>
    </citation>
    <scope>NUCLEOTIDE SEQUENCE</scope>
    <source>
        <strain evidence="1">PNUSAS007347</strain>
    </source>
</reference>
<name>A0A5U7RR94_SALER</name>
<proteinExistence type="predicted"/>
<gene>
    <name evidence="1" type="ORF">B2O45_23445</name>
</gene>
<dbReference type="AlphaFoldDB" id="A0A5U7RR94"/>
<comment type="caution">
    <text evidence="1">The sequence shown here is derived from an EMBL/GenBank/DDBJ whole genome shotgun (WGS) entry which is preliminary data.</text>
</comment>
<organism evidence="1">
    <name type="scientific">Salmonella enterica</name>
    <name type="common">Salmonella choleraesuis</name>
    <dbReference type="NCBI Taxonomy" id="28901"/>
    <lineage>
        <taxon>Bacteria</taxon>
        <taxon>Pseudomonadati</taxon>
        <taxon>Pseudomonadota</taxon>
        <taxon>Gammaproteobacteria</taxon>
        <taxon>Enterobacterales</taxon>
        <taxon>Enterobacteriaceae</taxon>
        <taxon>Salmonella</taxon>
    </lineage>
</organism>
<evidence type="ECO:0000313" key="1">
    <source>
        <dbReference type="EMBL" id="EBR5103083.1"/>
    </source>
</evidence>
<protein>
    <submittedName>
        <fullName evidence="1">Uncharacterized protein</fullName>
    </submittedName>
</protein>
<accession>A0A5U7RR94</accession>